<dbReference type="PANTHER" id="PTHR23282">
    <property type="entry name" value="APICAL ENDOSOMAL GLYCOPROTEIN PRECURSOR"/>
    <property type="match status" value="1"/>
</dbReference>
<sequence>EVTCNFDISLCGFEQGTDDTFDWTRHKGKTPSPGTGPSFDHTTGDITGYFMYIEASSPRKREDNAKLYSPPLAFPGHMCLEFYYHMSGAAIGSLKVTINEKVVFSRSGDREDKWYKASINVSAIVGLHRVTFEGVVGNDYRGDIAIDDFSLTAGSCAFNCCSYHFEKYQDLPTSSAHAVEHFTINGNLFLAFANYKSDIAGKYNTDSFIYKFNDSTRKFSPYQNISTNGGQDVEYFKISDEHYLAVANGYNGVTHRLNSVIYRWNGKLFVAFQNFTTQGANGFSFFIADKEPFLAVSNLYHDVTNSINSVIYRWKNKRFELFQEVATDGSNKSVAFLINDESYIAFANYVKDSVVYKWSGKSFFKLQTLPKANDLKFFNISDNAFLTISSPNENPLIYEWNGTQFGFYLIFLNAAGWGLHPFVTCGQNFLGLADPYNKAMSPLYIYMFSNGQFTTFQKISTTGAMDITSFEHKGHTYLAMANSGNDNQKSTESALYKWTID</sequence>
<evidence type="ECO:0000313" key="5">
    <source>
        <dbReference type="EMBL" id="CAH3187813.1"/>
    </source>
</evidence>
<dbReference type="InterPro" id="IPR013320">
    <property type="entry name" value="ConA-like_dom_sf"/>
</dbReference>
<feature type="domain" description="MAM" evidence="4">
    <location>
        <begin position="2"/>
        <end position="158"/>
    </location>
</feature>
<reference evidence="5 6" key="1">
    <citation type="submission" date="2022-05" db="EMBL/GenBank/DDBJ databases">
        <authorList>
            <consortium name="Genoscope - CEA"/>
            <person name="William W."/>
        </authorList>
    </citation>
    <scope>NUCLEOTIDE SEQUENCE [LARGE SCALE GENOMIC DNA]</scope>
</reference>
<gene>
    <name evidence="5" type="ORF">PEVE_00017959</name>
</gene>
<evidence type="ECO:0000256" key="3">
    <source>
        <dbReference type="ARBA" id="ARBA00022737"/>
    </source>
</evidence>
<keyword evidence="6" id="KW-1185">Reference proteome</keyword>
<accession>A0ABN8S8G6</accession>
<proteinExistence type="predicted"/>
<dbReference type="PROSITE" id="PS50912">
    <property type="entry name" value="EAR"/>
    <property type="match status" value="5"/>
</dbReference>
<protein>
    <recommendedName>
        <fullName evidence="4">MAM domain-containing protein</fullName>
    </recommendedName>
</protein>
<evidence type="ECO:0000259" key="4">
    <source>
        <dbReference type="PROSITE" id="PS50060"/>
    </source>
</evidence>
<name>A0ABN8S8G6_9CNID</name>
<comment type="subcellular location">
    <subcellularLocation>
        <location evidence="1">Cell projection</location>
        <location evidence="1">Stereocilium</location>
    </subcellularLocation>
</comment>
<dbReference type="Pfam" id="PF00629">
    <property type="entry name" value="MAM"/>
    <property type="match status" value="1"/>
</dbReference>
<keyword evidence="3" id="KW-0677">Repeat</keyword>
<dbReference type="Pfam" id="PF03736">
    <property type="entry name" value="EPTP"/>
    <property type="match status" value="5"/>
</dbReference>
<dbReference type="InterPro" id="IPR051560">
    <property type="entry name" value="MAM_domain-containing"/>
</dbReference>
<comment type="caution">
    <text evidence="5">The sequence shown here is derived from an EMBL/GenBank/DDBJ whole genome shotgun (WGS) entry which is preliminary data.</text>
</comment>
<dbReference type="InterPro" id="IPR005492">
    <property type="entry name" value="EPTP"/>
</dbReference>
<dbReference type="PANTHER" id="PTHR23282:SF142">
    <property type="entry name" value="MAM DOMAIN-CONTAINING PROTEIN"/>
    <property type="match status" value="1"/>
</dbReference>
<dbReference type="CDD" id="cd06263">
    <property type="entry name" value="MAM"/>
    <property type="match status" value="1"/>
</dbReference>
<dbReference type="SUPFAM" id="SSF49899">
    <property type="entry name" value="Concanavalin A-like lectins/glucanases"/>
    <property type="match status" value="1"/>
</dbReference>
<dbReference type="PROSITE" id="PS50060">
    <property type="entry name" value="MAM_2"/>
    <property type="match status" value="1"/>
</dbReference>
<keyword evidence="2" id="KW-0732">Signal</keyword>
<dbReference type="InterPro" id="IPR009039">
    <property type="entry name" value="EAR"/>
</dbReference>
<evidence type="ECO:0000313" key="6">
    <source>
        <dbReference type="Proteomes" id="UP001159427"/>
    </source>
</evidence>
<dbReference type="Proteomes" id="UP001159427">
    <property type="component" value="Unassembled WGS sequence"/>
</dbReference>
<dbReference type="InterPro" id="IPR000998">
    <property type="entry name" value="MAM_dom"/>
</dbReference>
<feature type="non-terminal residue" evidence="5">
    <location>
        <position position="1"/>
    </location>
</feature>
<organism evidence="5 6">
    <name type="scientific">Porites evermanni</name>
    <dbReference type="NCBI Taxonomy" id="104178"/>
    <lineage>
        <taxon>Eukaryota</taxon>
        <taxon>Metazoa</taxon>
        <taxon>Cnidaria</taxon>
        <taxon>Anthozoa</taxon>
        <taxon>Hexacorallia</taxon>
        <taxon>Scleractinia</taxon>
        <taxon>Fungiina</taxon>
        <taxon>Poritidae</taxon>
        <taxon>Porites</taxon>
    </lineage>
</organism>
<evidence type="ECO:0000256" key="2">
    <source>
        <dbReference type="ARBA" id="ARBA00022729"/>
    </source>
</evidence>
<dbReference type="EMBL" id="CALNXI010002451">
    <property type="protein sequence ID" value="CAH3187813.1"/>
    <property type="molecule type" value="Genomic_DNA"/>
</dbReference>
<evidence type="ECO:0000256" key="1">
    <source>
        <dbReference type="ARBA" id="ARBA00004645"/>
    </source>
</evidence>
<dbReference type="Gene3D" id="2.60.120.200">
    <property type="match status" value="1"/>
</dbReference>
<dbReference type="PROSITE" id="PS00740">
    <property type="entry name" value="MAM_1"/>
    <property type="match status" value="1"/>
</dbReference>
<dbReference type="SUPFAM" id="SSF69322">
    <property type="entry name" value="Tricorn protease domain 2"/>
    <property type="match status" value="1"/>
</dbReference>
<dbReference type="SMART" id="SM00137">
    <property type="entry name" value="MAM"/>
    <property type="match status" value="1"/>
</dbReference>